<comment type="caution">
    <text evidence="1">The sequence shown here is derived from an EMBL/GenBank/DDBJ whole genome shotgun (WGS) entry which is preliminary data.</text>
</comment>
<keyword evidence="2" id="KW-1185">Reference proteome</keyword>
<organism evidence="1 2">
    <name type="scientific">Mucilaginibacter myungsuensis</name>
    <dbReference type="NCBI Taxonomy" id="649104"/>
    <lineage>
        <taxon>Bacteria</taxon>
        <taxon>Pseudomonadati</taxon>
        <taxon>Bacteroidota</taxon>
        <taxon>Sphingobacteriia</taxon>
        <taxon>Sphingobacteriales</taxon>
        <taxon>Sphingobacteriaceae</taxon>
        <taxon>Mucilaginibacter</taxon>
    </lineage>
</organism>
<name>A0A929PUT6_9SPHI</name>
<dbReference type="Proteomes" id="UP000622475">
    <property type="component" value="Unassembled WGS sequence"/>
</dbReference>
<accession>A0A929PUT6</accession>
<protein>
    <submittedName>
        <fullName evidence="1">Uncharacterized protein</fullName>
    </submittedName>
</protein>
<reference evidence="1" key="1">
    <citation type="submission" date="2020-10" db="EMBL/GenBank/DDBJ databases">
        <title>Mucilaginibacter mali sp. nov., isolated from rhizosphere soil of apple orchard.</title>
        <authorList>
            <person name="Lee J.-S."/>
            <person name="Kim H.S."/>
            <person name="Kim J.-S."/>
        </authorList>
    </citation>
    <scope>NUCLEOTIDE SEQUENCE</scope>
    <source>
        <strain evidence="1">KCTC 22746</strain>
    </source>
</reference>
<sequence length="124" mass="14340">MFQRALTILLIFCIIGSGFSKLVVFAGFEMNQRYIATTLCENRDKPQLNCNGHCYFMKKVKQAEEKEKNNERQAQKELIQQVFFTGANRFMFSSTLLQAFPDSYRDMALQAVIYPILQPPKLSV</sequence>
<dbReference type="EMBL" id="JADFFL010000001">
    <property type="protein sequence ID" value="MBE9660291.1"/>
    <property type="molecule type" value="Genomic_DNA"/>
</dbReference>
<gene>
    <name evidence="1" type="ORF">IRJ16_00195</name>
</gene>
<evidence type="ECO:0000313" key="2">
    <source>
        <dbReference type="Proteomes" id="UP000622475"/>
    </source>
</evidence>
<proteinExistence type="predicted"/>
<evidence type="ECO:0000313" key="1">
    <source>
        <dbReference type="EMBL" id="MBE9660291.1"/>
    </source>
</evidence>
<dbReference type="AlphaFoldDB" id="A0A929PUT6"/>
<dbReference type="RefSeq" id="WP_194109497.1">
    <property type="nucleotide sequence ID" value="NZ_JADFFL010000001.1"/>
</dbReference>